<gene>
    <name evidence="1" type="ORF">ACI1P1_24685</name>
</gene>
<sequence length="3409" mass="364762">MKKKQTLGSRLCALAMVAVLLAGLFQSVLPPQKASAAAPETVYAAAYTGATSTAGTSLPTAIELGGVQSAVTWFIGADTFAIPYDIATVTGAAANGTTVMANVVVLPPQSSPLVYFVDSGTGPDWANPPLGTDKKPVIRSLFYEAVTQLNGVHLANEVSDQIFNMTGEPNNTWGAVVGLRANSTRTDPLQSPDGAAAGDSTDLYRIGLRTGNNSISYKLTLAPGKYTLTSGFFDWYGTRSRETKPRIDYTDTSGTVKTLQLDQYNTNATTQISSEFTLPADANASVPVTLTYANVSGEAPILSWFSVAQGGIKTMIEDARKAAASMVKVLLDGNDIKADNVNGLTFKGFGVLSANSTSALLMDYKAEHPDKYTELLQVLFGGEHPLMSHVKIEMGNDRNNSTGPDPATMRTADEPANVTRHPGFQLAADAKAVNPNVKVSILRWSAPAWADNNDKIYTWYKNTLLAAYREYGYMADYVNPYINEHAPDLNWTREYAAKVRNDAEGFLNAEEKALYNRMEMVISDEVGIGSFGGSLVSDATLRDVISVAGYHYNTDDDSAGNFKKLAEQYDLEIWNSEAQATFSNSAFRPHNNVKDPSAAGTGIGGTGSALEMGNTIIKGFVNSRRTHFIYQPAIGSFYEGGQYSFKELVSARDPWSGWIHYDAGLAVLQHFNWFMKAGWENETNTAGIWRAVPQASYTGATGTNPVSGRNGTPSYMTMAAPDKSNFSTVIVNDSEYERTYKLQTVNMAFSAGKPPLEVWETRAAEAGEAFNSRYMQYLEEAAADGAGVYTVKVKPYSVVTVTSLDNDSNPAYRKALPVEGERTVLDTDATGAGQNTSDNILYADNFDYTSRTVPVIGAGGLVTGSQSYVDSRGGPKGAIPRYTHDRNGAFEAYLDETTGNYVLRQQLDRSSMGLGGTWNNGEPVTAIGDNRWMNYRASVDVSFENNSTQGGANYAAIGARYQGGGSSHSITGTPYVLKFWFDGGWQLLVNNVQVANGNAASGEGGVRIEGFNTAHNAWHKLAIEAAGSQITAYLDGVKLATYTDPSPKLSGRVDLASGYYFTCFDNLVVEKLDGYEPYYAELLDNLEMTDLAPVPQQKLVYNGSWNHTNGQGMYIYQRSISASQGTGAALSYTFTGTGLDLLGPNDGTAKLEVTVDGLTVAKAAPTLASKELYQTYSLRGLKYGPHTVEVKVVSGNLSVDAVAVVPGLTHGAPDTTALQTASTSAQAVTRQPEFTEADWQRFEALRAEAGEALADPAAYRLDQEGAEQLAARLTAAEQQLYMGDIISLATPFYAATYTGTAPALPQTVEAKHQDGTTSMVKVDWKLQDTAFATPYETVSVKGTYGNLETTAYVEVVPPGLVYFVDTGVTVDGDTPPYTLIKSLVGETLLNNKADQPSTGDSVWGHTPANSNYQMKGLGGAVVATDKGQTGVYGSNTRNNPLGYVFPLTAGKYTITSFHRDWWSNTNRTMDISLSYMDAQGATVTEPVRTGLVAGSGGVSVSHSFTLPVDGTVKLSINNTYSGNQASLVSYVAVAKRVPSPADVQAVQEAKSILEGAAYTVERTAANTEEDVRTWLRQTMSGLPGFAATGVTAGEIAFTSFQAASGTAPGSFSFTVALSKGEAEASAAANGVIKAPVVDTSRTTQAYAAYAGTLPQLPQLVRLADGGPEYPVTRWTTDGSTLVTAADFDTPFETIPVSGAYNDGSGDKQFQAYVEVIPPGLKYFIDAGASAPVIYEAVSKLAGGTLLNGSANQLYSEGSGSGWGYTTLSSTGAVKPIINKSAQPDLDKHATGIMIDGGDPLSTLTYRLGGLEGGKSYRFTSYHRLWWDNEMPLKIAVEYSLNGKTVSQLVNRLHLDHAGHSRQVEYSLNLPVGASDVRYVLTNVGSYTAGPGAGKTNKNAAISWLAVEELAAPAQPSVYTTLGGVAGENTDVWLDTNGVPIQAHGGQVTWVEHITWDGDKPSYTASPAQGDGAWLWVGEDKTYGGRPIGGIHTYVSKDLYNWVDMGVALYPHRMFPMEKTADGTGVQLSSTRLAELKARAMAASGVGLNERGQPLTQADIDGARDFLQAYVDRNTHPGYSRSADADFDYVAASYDDASLKLAFDRTYAYYTIMERPKMLYNEQTGKYVIVYHADGPTDARILEQFDTLVSDPMYNTGISRYSRAQMGFAVSDTPFGPFKLVNAQKMNYIEGYYDSNKGMARDMTVFQDDDGKAYAIYSSEENKYTYVSLLNETYTAPAQDGTSGFGETFTARVFPDASREAPAVFKYDGYYYFITSGTTGWDPNPSIAYRANHIFGNTEDGGKTFTPYTKLGNPFPNDSSNTSYRTQSTAVIPYDAENGLFIYMGDRWIQRALETSGYAWVPLRITSNGTQIEGQTLSNWTLDVLDGYSPLKVLTTINNTFRLGEALELPLTLDVQKGKTVYRDIPVIWDAASLEAARLTVGAAAVKGTLGGILAGSRVDVEVTVALPDNLQYFVNPASGDVPQYTQLMEAYKTSTGKVLRHEAAEQVYDPAAGKTWGYSGNNSTLRVNTADIFQSLRYVNSSSERNLTYKFDLEKGDYTVYMGFYDPWFSSSQSKRAANTVINGVTVESGRIINASYAVAEHKGIVMNEDGTMEIMVAPANSGSNTDVQLSWIMITQTPGADAVKPVITLLGEDPAYVNQGAVYTDAGATALDNRDGNITDRISTTYSWNGLPAAGVSTVTEATYKVHYNVSDTAGNLAAEVTRTVVVKAPPTEPDTVKPQITLLGHELVTLGVGAEYTDAGAIAMDDRDGDITDRIITSYSWNGLPAAEVSTVTEATYTVHYNVSDLAGNRANEVTRTVVVATYGGPDVVKPVITLLGDAAITLENGAVYLDPGALAADDRDGSITDRLVTTISFEGKPVTAVNTLAAGTYTIHYNVQDAAGNAAEEKTREVIVKTPPILPDTVKPVITLKGNKTVYAGHGSGYQDEGAAATDDRDGNITERIVTTITFGGKPVSALNTFVAGTYTIHYNVQDAAGNAAEEMTREVIVYAAVVDSGGENNTDTVTAPVPAPEVPVNTQQVDLDDLKTDGQGTYSVQWNMEAEALLLPAQLANTVGAGEILKLVKEQTVLTLSGQTLQKLLAQAAEGQEARVKITAVTGDSRSLNQAMEAAALPAGVQWKAAGGLYSIRLEAVAANGEAFAIAPALSNETVQLSIPTGPAADSELLGMYGIGADGKAVYLGGQWKNGELTATVPLSGQYAVLAYERSFSDVDSSHWAKTVITRMAAKHVINGVDDTRFEPQGSVTRAEFAAMLVRLLAIQPAGGKTAAAFSDVPQDAWYADAVAAAAQAGLVTGRSAGGFEPDGTITRQEMAVMLIRALEWKTGRKPASQPDISFTDSSQIGDWAKDAVSAAGAAGLLQGRENGQFAPQEQLTRAESVQVLYNLLKNVE</sequence>
<dbReference type="EMBL" id="JBJURJ010000019">
    <property type="protein sequence ID" value="MFM9331498.1"/>
    <property type="molecule type" value="Genomic_DNA"/>
</dbReference>
<keyword evidence="2" id="KW-1185">Reference proteome</keyword>
<name>A0ACC7P376_9BACL</name>
<comment type="caution">
    <text evidence="1">The sequence shown here is derived from an EMBL/GenBank/DDBJ whole genome shotgun (WGS) entry which is preliminary data.</text>
</comment>
<evidence type="ECO:0000313" key="1">
    <source>
        <dbReference type="EMBL" id="MFM9331498.1"/>
    </source>
</evidence>
<evidence type="ECO:0000313" key="2">
    <source>
        <dbReference type="Proteomes" id="UP001631969"/>
    </source>
</evidence>
<proteinExistence type="predicted"/>
<dbReference type="Proteomes" id="UP001631969">
    <property type="component" value="Unassembled WGS sequence"/>
</dbReference>
<protein>
    <submittedName>
        <fullName evidence="1">Immunoglobulin-like domain-containing protein</fullName>
    </submittedName>
</protein>
<organism evidence="1 2">
    <name type="scientific">Paenibacillus mesotrionivorans</name>
    <dbReference type="NCBI Taxonomy" id="3160968"/>
    <lineage>
        <taxon>Bacteria</taxon>
        <taxon>Bacillati</taxon>
        <taxon>Bacillota</taxon>
        <taxon>Bacilli</taxon>
        <taxon>Bacillales</taxon>
        <taxon>Paenibacillaceae</taxon>
        <taxon>Paenibacillus</taxon>
    </lineage>
</organism>
<reference evidence="1" key="1">
    <citation type="submission" date="2024-12" db="EMBL/GenBank/DDBJ databases">
        <authorList>
            <person name="Wu N."/>
        </authorList>
    </citation>
    <scope>NUCLEOTIDE SEQUENCE</scope>
    <source>
        <strain evidence="1">P15</strain>
    </source>
</reference>
<accession>A0ACC7P376</accession>